<organism evidence="7 8">
    <name type="scientific">Ascobolus immersus RN42</name>
    <dbReference type="NCBI Taxonomy" id="1160509"/>
    <lineage>
        <taxon>Eukaryota</taxon>
        <taxon>Fungi</taxon>
        <taxon>Dikarya</taxon>
        <taxon>Ascomycota</taxon>
        <taxon>Pezizomycotina</taxon>
        <taxon>Pezizomycetes</taxon>
        <taxon>Pezizales</taxon>
        <taxon>Ascobolaceae</taxon>
        <taxon>Ascobolus</taxon>
    </lineage>
</organism>
<protein>
    <recommendedName>
        <fullName evidence="5">Eukaryotic translation initiation factor 3 subunit D</fullName>
        <shortName evidence="5">eIF3d</shortName>
    </recommendedName>
</protein>
<sequence length="583" mass="64643">MSFPDFAKVIAALPSDDAEWGPRNTAPEGVPAILNNAPYAPYSKGDKLGRMADWTTDSSKDGRDGQRGGRQAYNRNFRDQQVYGAGASSLFSLQHAEDEATFSVVDNQRTSTKTRGGFGRGGGTVFRGGRGGRGGQVTARGGRGGAQGGRGGRGGRDDRYGGGRGGRGGRRFGWRDFDKPQRLRDASVNIKPDWKLLEEIDFSRLSKLNLETDEGEDVESYGSLYYYDKQYDKITPKGPEKRLQISERAYYNPTTSEDPVIQQLAERDEATIFATDQILSMLMCAPRSVNPWDILILRQGNKVFLDKREGAGFEFVSVNENAIDPPMDPTDGNKESINAPQALSLEATFINLNFAHQVVSESEERKFSFENENPFYNPSEETEPLASKGYKYRRFDLSVSEEEPVHIIVRTEVDAVIKSPVGKGDQFMTIKALNEFDDKAQGAGGAPNWRDKLVSQKGAVIATEMKNNSCKLARWATQAILAKADLMKIGFVSRANPKDAGKHVILGVSGYKPREFANQMNLNLANGWGIVRTIVDMCRNMSDGKYVLVKDPNKTVLRLYEVPFNTFDEDLEAREPVAEEDEE</sequence>
<keyword evidence="4 5" id="KW-0648">Protein biosynthesis</keyword>
<evidence type="ECO:0000256" key="4">
    <source>
        <dbReference type="ARBA" id="ARBA00022917"/>
    </source>
</evidence>
<evidence type="ECO:0000256" key="1">
    <source>
        <dbReference type="ARBA" id="ARBA00022490"/>
    </source>
</evidence>
<dbReference type="STRING" id="1160509.A0A3N4I9Q1"/>
<keyword evidence="2 5" id="KW-0396">Initiation factor</keyword>
<reference evidence="7 8" key="1">
    <citation type="journal article" date="2018" name="Nat. Ecol. Evol.">
        <title>Pezizomycetes genomes reveal the molecular basis of ectomycorrhizal truffle lifestyle.</title>
        <authorList>
            <person name="Murat C."/>
            <person name="Payen T."/>
            <person name="Noel B."/>
            <person name="Kuo A."/>
            <person name="Morin E."/>
            <person name="Chen J."/>
            <person name="Kohler A."/>
            <person name="Krizsan K."/>
            <person name="Balestrini R."/>
            <person name="Da Silva C."/>
            <person name="Montanini B."/>
            <person name="Hainaut M."/>
            <person name="Levati E."/>
            <person name="Barry K.W."/>
            <person name="Belfiori B."/>
            <person name="Cichocki N."/>
            <person name="Clum A."/>
            <person name="Dockter R.B."/>
            <person name="Fauchery L."/>
            <person name="Guy J."/>
            <person name="Iotti M."/>
            <person name="Le Tacon F."/>
            <person name="Lindquist E.A."/>
            <person name="Lipzen A."/>
            <person name="Malagnac F."/>
            <person name="Mello A."/>
            <person name="Molinier V."/>
            <person name="Miyauchi S."/>
            <person name="Poulain J."/>
            <person name="Riccioni C."/>
            <person name="Rubini A."/>
            <person name="Sitrit Y."/>
            <person name="Splivallo R."/>
            <person name="Traeger S."/>
            <person name="Wang M."/>
            <person name="Zifcakova L."/>
            <person name="Wipf D."/>
            <person name="Zambonelli A."/>
            <person name="Paolocci F."/>
            <person name="Nowrousian M."/>
            <person name="Ottonello S."/>
            <person name="Baldrian P."/>
            <person name="Spatafora J.W."/>
            <person name="Henrissat B."/>
            <person name="Nagy L.G."/>
            <person name="Aury J.M."/>
            <person name="Wincker P."/>
            <person name="Grigoriev I.V."/>
            <person name="Bonfante P."/>
            <person name="Martin F.M."/>
        </authorList>
    </citation>
    <scope>NUCLEOTIDE SEQUENCE [LARGE SCALE GENOMIC DNA]</scope>
    <source>
        <strain evidence="7 8">RN42</strain>
    </source>
</reference>
<keyword evidence="8" id="KW-1185">Reference proteome</keyword>
<comment type="similarity">
    <text evidence="5">Belongs to the eIF-3 subunit D family.</text>
</comment>
<feature type="region of interest" description="Disordered" evidence="6">
    <location>
        <begin position="104"/>
        <end position="175"/>
    </location>
</feature>
<dbReference type="GO" id="GO:0016282">
    <property type="term" value="C:eukaryotic 43S preinitiation complex"/>
    <property type="evidence" value="ECO:0007669"/>
    <property type="project" value="UniProtKB-UniRule"/>
</dbReference>
<evidence type="ECO:0000256" key="2">
    <source>
        <dbReference type="ARBA" id="ARBA00022540"/>
    </source>
</evidence>
<feature type="compositionally biased region" description="Polar residues" evidence="6">
    <location>
        <begin position="104"/>
        <end position="114"/>
    </location>
</feature>
<comment type="subunit">
    <text evidence="5">Component of the eukaryotic translation initiation factor 3 (eIF-3) complex.</text>
</comment>
<dbReference type="EMBL" id="ML119669">
    <property type="protein sequence ID" value="RPA82809.1"/>
    <property type="molecule type" value="Genomic_DNA"/>
</dbReference>
<evidence type="ECO:0000313" key="7">
    <source>
        <dbReference type="EMBL" id="RPA82809.1"/>
    </source>
</evidence>
<dbReference type="GO" id="GO:0002191">
    <property type="term" value="P:cap-dependent translational initiation"/>
    <property type="evidence" value="ECO:0007669"/>
    <property type="project" value="UniProtKB-UniRule"/>
</dbReference>
<dbReference type="AlphaFoldDB" id="A0A3N4I9Q1"/>
<comment type="function">
    <text evidence="5">mRNA cap-binding component of the eukaryotic translation initiation factor 3 (eIF-3) complex, which is involved in protein synthesis of a specialized repertoire of mRNAs and, together with other initiation factors, stimulates binding of mRNA and methionyl-tRNAi to the 40S ribosome. The eIF-3 complex specifically targets and initiates translation of a subset of mRNAs involved in cell proliferation. In the eIF-3 complex, eif3d specifically recognizes and binds the 7-methylguanosine cap of a subset of mRNAs.</text>
</comment>
<dbReference type="InterPro" id="IPR007783">
    <property type="entry name" value="eIF3d"/>
</dbReference>
<name>A0A3N4I9Q1_ASCIM</name>
<accession>A0A3N4I9Q1</accession>
<dbReference type="Proteomes" id="UP000275078">
    <property type="component" value="Unassembled WGS sequence"/>
</dbReference>
<evidence type="ECO:0000256" key="6">
    <source>
        <dbReference type="SAM" id="MobiDB-lite"/>
    </source>
</evidence>
<dbReference type="GO" id="GO:0033290">
    <property type="term" value="C:eukaryotic 48S preinitiation complex"/>
    <property type="evidence" value="ECO:0007669"/>
    <property type="project" value="UniProtKB-UniRule"/>
</dbReference>
<dbReference type="PANTHER" id="PTHR12399">
    <property type="entry name" value="EUKARYOTIC TRANSLATION INITIATION FACTOR 3 SUBUNIT 7"/>
    <property type="match status" value="1"/>
</dbReference>
<dbReference type="PIRSF" id="PIRSF016281">
    <property type="entry name" value="EIF-3_zeta"/>
    <property type="match status" value="1"/>
</dbReference>
<evidence type="ECO:0000313" key="8">
    <source>
        <dbReference type="Proteomes" id="UP000275078"/>
    </source>
</evidence>
<proteinExistence type="inferred from homology"/>
<comment type="subcellular location">
    <subcellularLocation>
        <location evidence="5">Cytoplasm</location>
    </subcellularLocation>
</comment>
<dbReference type="GO" id="GO:0098808">
    <property type="term" value="F:mRNA cap binding"/>
    <property type="evidence" value="ECO:0007669"/>
    <property type="project" value="UniProtKB-UniRule"/>
</dbReference>
<dbReference type="Pfam" id="PF05091">
    <property type="entry name" value="eIF-3_zeta"/>
    <property type="match status" value="1"/>
</dbReference>
<feature type="compositionally biased region" description="Basic and acidic residues" evidence="6">
    <location>
        <begin position="58"/>
        <end position="67"/>
    </location>
</feature>
<feature type="compositionally biased region" description="Gly residues" evidence="6">
    <location>
        <begin position="116"/>
        <end position="152"/>
    </location>
</feature>
<gene>
    <name evidence="7" type="ORF">BJ508DRAFT_413971</name>
</gene>
<comment type="domain">
    <text evidence="5">The RNA gate region regulates mRNA cap recognition to prevent promiscuous mRNA-binding before assembly of eif3d into the full eukaryotic translation initiation factor 3 (eIF-3) complex.</text>
</comment>
<keyword evidence="1 5" id="KW-0963">Cytoplasm</keyword>
<dbReference type="GO" id="GO:0005852">
    <property type="term" value="C:eukaryotic translation initiation factor 3 complex"/>
    <property type="evidence" value="ECO:0007669"/>
    <property type="project" value="UniProtKB-UniRule"/>
</dbReference>
<feature type="region of interest" description="RNA gate" evidence="5">
    <location>
        <begin position="312"/>
        <end position="326"/>
    </location>
</feature>
<feature type="region of interest" description="Disordered" evidence="6">
    <location>
        <begin position="39"/>
        <end position="74"/>
    </location>
</feature>
<evidence type="ECO:0000256" key="5">
    <source>
        <dbReference type="HAMAP-Rule" id="MF_03003"/>
    </source>
</evidence>
<dbReference type="GO" id="GO:0001732">
    <property type="term" value="P:formation of cytoplasmic translation initiation complex"/>
    <property type="evidence" value="ECO:0007669"/>
    <property type="project" value="UniProtKB-UniRule"/>
</dbReference>
<keyword evidence="3" id="KW-0694">RNA-binding</keyword>
<dbReference type="PANTHER" id="PTHR12399:SF0">
    <property type="entry name" value="EUKARYOTIC TRANSLATION INITIATION FACTOR 3 SUBUNIT D"/>
    <property type="match status" value="1"/>
</dbReference>
<dbReference type="HAMAP" id="MF_03003">
    <property type="entry name" value="eIF3d"/>
    <property type="match status" value="1"/>
</dbReference>
<evidence type="ECO:0000256" key="3">
    <source>
        <dbReference type="ARBA" id="ARBA00022884"/>
    </source>
</evidence>
<dbReference type="GO" id="GO:0003743">
    <property type="term" value="F:translation initiation factor activity"/>
    <property type="evidence" value="ECO:0007669"/>
    <property type="project" value="UniProtKB-UniRule"/>
</dbReference>
<dbReference type="OrthoDB" id="16538at2759"/>